<dbReference type="InterPro" id="IPR020476">
    <property type="entry name" value="Nudix_hydrolase"/>
</dbReference>
<evidence type="ECO:0000256" key="3">
    <source>
        <dbReference type="ARBA" id="ARBA00022801"/>
    </source>
</evidence>
<dbReference type="EMBL" id="BAABJQ010000005">
    <property type="protein sequence ID" value="GAA5182879.1"/>
    <property type="molecule type" value="Genomic_DNA"/>
</dbReference>
<comment type="caution">
    <text evidence="7">The sequence shown here is derived from an EMBL/GenBank/DDBJ whole genome shotgun (WGS) entry which is preliminary data.</text>
</comment>
<organism evidence="7 8">
    <name type="scientific">Rugosimonospora acidiphila</name>
    <dbReference type="NCBI Taxonomy" id="556531"/>
    <lineage>
        <taxon>Bacteria</taxon>
        <taxon>Bacillati</taxon>
        <taxon>Actinomycetota</taxon>
        <taxon>Actinomycetes</taxon>
        <taxon>Micromonosporales</taxon>
        <taxon>Micromonosporaceae</taxon>
        <taxon>Rugosimonospora</taxon>
    </lineage>
</organism>
<dbReference type="PRINTS" id="PR00502">
    <property type="entry name" value="NUDIXFAMILY"/>
</dbReference>
<evidence type="ECO:0000256" key="1">
    <source>
        <dbReference type="ARBA" id="ARBA00001946"/>
    </source>
</evidence>
<dbReference type="Gene3D" id="3.90.79.10">
    <property type="entry name" value="Nucleoside Triphosphate Pyrophosphohydrolase"/>
    <property type="match status" value="1"/>
</dbReference>
<evidence type="ECO:0000256" key="4">
    <source>
        <dbReference type="ARBA" id="ARBA00022842"/>
    </source>
</evidence>
<dbReference type="InterPro" id="IPR000086">
    <property type="entry name" value="NUDIX_hydrolase_dom"/>
</dbReference>
<proteinExistence type="inferred from homology"/>
<reference evidence="8" key="1">
    <citation type="journal article" date="2019" name="Int. J. Syst. Evol. Microbiol.">
        <title>The Global Catalogue of Microorganisms (GCM) 10K type strain sequencing project: providing services to taxonomists for standard genome sequencing and annotation.</title>
        <authorList>
            <consortium name="The Broad Institute Genomics Platform"/>
            <consortium name="The Broad Institute Genome Sequencing Center for Infectious Disease"/>
            <person name="Wu L."/>
            <person name="Ma J."/>
        </authorList>
    </citation>
    <scope>NUCLEOTIDE SEQUENCE [LARGE SCALE GENOMIC DNA]</scope>
    <source>
        <strain evidence="8">JCM 18304</strain>
    </source>
</reference>
<dbReference type="PROSITE" id="PS51462">
    <property type="entry name" value="NUDIX"/>
    <property type="match status" value="1"/>
</dbReference>
<evidence type="ECO:0000256" key="2">
    <source>
        <dbReference type="ARBA" id="ARBA00005582"/>
    </source>
</evidence>
<dbReference type="CDD" id="cd18876">
    <property type="entry name" value="NUDIX_Hydrolase"/>
    <property type="match status" value="1"/>
</dbReference>
<dbReference type="PROSITE" id="PS00893">
    <property type="entry name" value="NUDIX_BOX"/>
    <property type="match status" value="1"/>
</dbReference>
<sequence length="188" mass="20667">MGRIAAELSRLLNVTLDELPAMAQPRVAAGALILDGAGRILLLRPTYKRYWDIPGGYVEPGESPYAACVREIGEELGVIARVGSMLVIDWAPLESEGDKIAFVFDGDPLSDDDLRRIVFEDGEITEFRYVAPAELDDLVPSRLARRLHMAVAAKRNGRMTYAEHGEEVPGGRLFREVSRNGVTRASGE</sequence>
<comment type="similarity">
    <text evidence="2 5">Belongs to the Nudix hydrolase family.</text>
</comment>
<dbReference type="Proteomes" id="UP001501570">
    <property type="component" value="Unassembled WGS sequence"/>
</dbReference>
<dbReference type="SUPFAM" id="SSF55811">
    <property type="entry name" value="Nudix"/>
    <property type="match status" value="1"/>
</dbReference>
<keyword evidence="3 5" id="KW-0378">Hydrolase</keyword>
<comment type="cofactor">
    <cofactor evidence="1">
        <name>Mg(2+)</name>
        <dbReference type="ChEBI" id="CHEBI:18420"/>
    </cofactor>
</comment>
<keyword evidence="4" id="KW-0460">Magnesium</keyword>
<evidence type="ECO:0000313" key="8">
    <source>
        <dbReference type="Proteomes" id="UP001501570"/>
    </source>
</evidence>
<name>A0ABP9RQ61_9ACTN</name>
<evidence type="ECO:0000313" key="7">
    <source>
        <dbReference type="EMBL" id="GAA5182879.1"/>
    </source>
</evidence>
<evidence type="ECO:0000259" key="6">
    <source>
        <dbReference type="PROSITE" id="PS51462"/>
    </source>
</evidence>
<dbReference type="Pfam" id="PF00293">
    <property type="entry name" value="NUDIX"/>
    <property type="match status" value="1"/>
</dbReference>
<accession>A0ABP9RQ61</accession>
<feature type="domain" description="Nudix hydrolase" evidence="6">
    <location>
        <begin position="24"/>
        <end position="152"/>
    </location>
</feature>
<gene>
    <name evidence="7" type="ORF">GCM10023322_20770</name>
</gene>
<protein>
    <recommendedName>
        <fullName evidence="6">Nudix hydrolase domain-containing protein</fullName>
    </recommendedName>
</protein>
<keyword evidence="8" id="KW-1185">Reference proteome</keyword>
<dbReference type="InterPro" id="IPR020084">
    <property type="entry name" value="NUDIX_hydrolase_CS"/>
</dbReference>
<dbReference type="InterPro" id="IPR015797">
    <property type="entry name" value="NUDIX_hydrolase-like_dom_sf"/>
</dbReference>
<dbReference type="PANTHER" id="PTHR43046:SF12">
    <property type="entry name" value="GDP-MANNOSE MANNOSYL HYDROLASE"/>
    <property type="match status" value="1"/>
</dbReference>
<evidence type="ECO:0000256" key="5">
    <source>
        <dbReference type="RuleBase" id="RU003476"/>
    </source>
</evidence>
<dbReference type="PANTHER" id="PTHR43046">
    <property type="entry name" value="GDP-MANNOSE MANNOSYL HYDROLASE"/>
    <property type="match status" value="1"/>
</dbReference>